<feature type="compositionally biased region" description="Basic and acidic residues" evidence="1">
    <location>
        <begin position="100"/>
        <end position="110"/>
    </location>
</feature>
<sequence length="174" mass="19788">MHHYFLHTLKEASGSVAIFKRVFSTDFDDSELERIEYLRELAGQVHDPPVQEKAEDPNAPELRLLELQQPPRPTRGGGFVRRLDGVDRSRGRGGARRASRGRDGERESRCVTARLGDRGAEQSMRVWRRLPIMERISGGRSDQGRFTVPSMRDPALAIADVAGRRRGRNRRCQN</sequence>
<keyword evidence="3" id="KW-1185">Reference proteome</keyword>
<feature type="compositionally biased region" description="Basic and acidic residues" evidence="1">
    <location>
        <begin position="81"/>
        <end position="90"/>
    </location>
</feature>
<dbReference type="Proteomes" id="UP001634007">
    <property type="component" value="Unassembled WGS sequence"/>
</dbReference>
<comment type="caution">
    <text evidence="2">The sequence shown here is derived from an EMBL/GenBank/DDBJ whole genome shotgun (WGS) entry which is preliminary data.</text>
</comment>
<dbReference type="AlphaFoldDB" id="A0ABD3J4B3"/>
<dbReference type="EMBL" id="JBJKBG010000010">
    <property type="protein sequence ID" value="KAL3720607.1"/>
    <property type="molecule type" value="Genomic_DNA"/>
</dbReference>
<feature type="region of interest" description="Disordered" evidence="1">
    <location>
        <begin position="68"/>
        <end position="110"/>
    </location>
</feature>
<name>A0ABD3J4B3_EUCGL</name>
<proteinExistence type="predicted"/>
<evidence type="ECO:0000256" key="1">
    <source>
        <dbReference type="SAM" id="MobiDB-lite"/>
    </source>
</evidence>
<gene>
    <name evidence="2" type="ORF">ACJRO7_005427</name>
</gene>
<organism evidence="2 3">
    <name type="scientific">Eucalyptus globulus</name>
    <name type="common">Tasmanian blue gum</name>
    <dbReference type="NCBI Taxonomy" id="34317"/>
    <lineage>
        <taxon>Eukaryota</taxon>
        <taxon>Viridiplantae</taxon>
        <taxon>Streptophyta</taxon>
        <taxon>Embryophyta</taxon>
        <taxon>Tracheophyta</taxon>
        <taxon>Spermatophyta</taxon>
        <taxon>Magnoliopsida</taxon>
        <taxon>eudicotyledons</taxon>
        <taxon>Gunneridae</taxon>
        <taxon>Pentapetalae</taxon>
        <taxon>rosids</taxon>
        <taxon>malvids</taxon>
        <taxon>Myrtales</taxon>
        <taxon>Myrtaceae</taxon>
        <taxon>Myrtoideae</taxon>
        <taxon>Eucalypteae</taxon>
        <taxon>Eucalyptus</taxon>
    </lineage>
</organism>
<evidence type="ECO:0000313" key="2">
    <source>
        <dbReference type="EMBL" id="KAL3720607.1"/>
    </source>
</evidence>
<evidence type="ECO:0000313" key="3">
    <source>
        <dbReference type="Proteomes" id="UP001634007"/>
    </source>
</evidence>
<reference evidence="2 3" key="1">
    <citation type="submission" date="2024-11" db="EMBL/GenBank/DDBJ databases">
        <title>Chromosome-level genome assembly of Eucalyptus globulus Labill. provides insights into its genome evolution.</title>
        <authorList>
            <person name="Li X."/>
        </authorList>
    </citation>
    <scope>NUCLEOTIDE SEQUENCE [LARGE SCALE GENOMIC DNA]</scope>
    <source>
        <strain evidence="2">CL2024</strain>
        <tissue evidence="2">Fresh tender leaves</tissue>
    </source>
</reference>
<protein>
    <submittedName>
        <fullName evidence="2">Uncharacterized protein</fullName>
    </submittedName>
</protein>
<accession>A0ABD3J4B3</accession>